<reference evidence="2 3" key="1">
    <citation type="submission" date="2015-04" db="EMBL/GenBank/DDBJ databases">
        <authorList>
            <person name="Syromyatnikov M.Y."/>
            <person name="Popov V.N."/>
        </authorList>
    </citation>
    <scope>NUCLEOTIDE SEQUENCE [LARGE SCALE GENOMIC DNA]</scope>
</reference>
<organism evidence="2 3">
    <name type="scientific">Clunio marinus</name>
    <dbReference type="NCBI Taxonomy" id="568069"/>
    <lineage>
        <taxon>Eukaryota</taxon>
        <taxon>Metazoa</taxon>
        <taxon>Ecdysozoa</taxon>
        <taxon>Arthropoda</taxon>
        <taxon>Hexapoda</taxon>
        <taxon>Insecta</taxon>
        <taxon>Pterygota</taxon>
        <taxon>Neoptera</taxon>
        <taxon>Endopterygota</taxon>
        <taxon>Diptera</taxon>
        <taxon>Nematocera</taxon>
        <taxon>Chironomoidea</taxon>
        <taxon>Chironomidae</taxon>
        <taxon>Clunio</taxon>
    </lineage>
</organism>
<keyword evidence="1" id="KW-0472">Membrane</keyword>
<keyword evidence="1" id="KW-0812">Transmembrane</keyword>
<dbReference type="AlphaFoldDB" id="A0A1J1ILC3"/>
<feature type="transmembrane region" description="Helical" evidence="1">
    <location>
        <begin position="20"/>
        <end position="39"/>
    </location>
</feature>
<dbReference type="Proteomes" id="UP000183832">
    <property type="component" value="Unassembled WGS sequence"/>
</dbReference>
<evidence type="ECO:0000313" key="2">
    <source>
        <dbReference type="EMBL" id="CRK99878.1"/>
    </source>
</evidence>
<keyword evidence="1" id="KW-1133">Transmembrane helix</keyword>
<dbReference type="EMBL" id="CVRI01000054">
    <property type="protein sequence ID" value="CRK99878.1"/>
    <property type="molecule type" value="Genomic_DNA"/>
</dbReference>
<proteinExistence type="predicted"/>
<evidence type="ECO:0000256" key="1">
    <source>
        <dbReference type="SAM" id="Phobius"/>
    </source>
</evidence>
<dbReference type="OrthoDB" id="74705at2759"/>
<keyword evidence="3" id="KW-1185">Reference proteome</keyword>
<evidence type="ECO:0000313" key="3">
    <source>
        <dbReference type="Proteomes" id="UP000183832"/>
    </source>
</evidence>
<name>A0A1J1ILC3_9DIPT</name>
<protein>
    <submittedName>
        <fullName evidence="2">CLUMA_CG013182, isoform A</fullName>
    </submittedName>
</protein>
<sequence length="69" mass="8367">MSKMNQFQFSYFTLTLSHYFYWPFIQALLLVFRRFFYFLQLNILLISEKVQENGIKLLGSAAYVLKSLW</sequence>
<gene>
    <name evidence="2" type="ORF">CLUMA_CG013182</name>
</gene>
<accession>A0A1J1ILC3</accession>